<keyword evidence="2" id="KW-1185">Reference proteome</keyword>
<comment type="caution">
    <text evidence="1">The sequence shown here is derived from an EMBL/GenBank/DDBJ whole genome shotgun (WGS) entry which is preliminary data.</text>
</comment>
<dbReference type="EMBL" id="JATAAI010000054">
    <property type="protein sequence ID" value="KAK1733134.1"/>
    <property type="molecule type" value="Genomic_DNA"/>
</dbReference>
<accession>A0AAD8XSP5</accession>
<proteinExistence type="predicted"/>
<reference evidence="1" key="1">
    <citation type="submission" date="2023-06" db="EMBL/GenBank/DDBJ databases">
        <title>Survivors Of The Sea: Transcriptome response of Skeletonema marinoi to long-term dormancy.</title>
        <authorList>
            <person name="Pinder M.I.M."/>
            <person name="Kourtchenko O."/>
            <person name="Robertson E.K."/>
            <person name="Larsson T."/>
            <person name="Maumus F."/>
            <person name="Osuna-Cruz C.M."/>
            <person name="Vancaester E."/>
            <person name="Stenow R."/>
            <person name="Vandepoele K."/>
            <person name="Ploug H."/>
            <person name="Bruchert V."/>
            <person name="Godhe A."/>
            <person name="Topel M."/>
        </authorList>
    </citation>
    <scope>NUCLEOTIDE SEQUENCE</scope>
    <source>
        <strain evidence="1">R05AC</strain>
    </source>
</reference>
<dbReference type="AlphaFoldDB" id="A0AAD8XSP5"/>
<evidence type="ECO:0000313" key="2">
    <source>
        <dbReference type="Proteomes" id="UP001224775"/>
    </source>
</evidence>
<name>A0AAD8XSP5_9STRA</name>
<dbReference type="Proteomes" id="UP001224775">
    <property type="component" value="Unassembled WGS sequence"/>
</dbReference>
<gene>
    <name evidence="1" type="ORF">QTG54_016272</name>
</gene>
<sequence length="92" mass="10285">MAKMGVPDSFGYPREEPVLDFIGCGWSNLKSFESPCLPSDDLIFGSGKRIEITVDSKDQIADVSIASKWKRRRRVLLKTNRLVTEVGEVSIP</sequence>
<evidence type="ECO:0000313" key="1">
    <source>
        <dbReference type="EMBL" id="KAK1733134.1"/>
    </source>
</evidence>
<organism evidence="1 2">
    <name type="scientific">Skeletonema marinoi</name>
    <dbReference type="NCBI Taxonomy" id="267567"/>
    <lineage>
        <taxon>Eukaryota</taxon>
        <taxon>Sar</taxon>
        <taxon>Stramenopiles</taxon>
        <taxon>Ochrophyta</taxon>
        <taxon>Bacillariophyta</taxon>
        <taxon>Coscinodiscophyceae</taxon>
        <taxon>Thalassiosirophycidae</taxon>
        <taxon>Thalassiosirales</taxon>
        <taxon>Skeletonemataceae</taxon>
        <taxon>Skeletonema</taxon>
        <taxon>Skeletonema marinoi-dohrnii complex</taxon>
    </lineage>
</organism>
<protein>
    <submittedName>
        <fullName evidence="1">Uncharacterized protein</fullName>
    </submittedName>
</protein>